<evidence type="ECO:0000313" key="1">
    <source>
        <dbReference type="EMBL" id="KAK0718907.1"/>
    </source>
</evidence>
<keyword evidence="2" id="KW-1185">Reference proteome</keyword>
<reference evidence="1" key="1">
    <citation type="submission" date="2023-06" db="EMBL/GenBank/DDBJ databases">
        <title>Genome-scale phylogeny and comparative genomics of the fungal order Sordariales.</title>
        <authorList>
            <consortium name="Lawrence Berkeley National Laboratory"/>
            <person name="Hensen N."/>
            <person name="Bonometti L."/>
            <person name="Westerberg I."/>
            <person name="Brannstrom I.O."/>
            <person name="Guillou S."/>
            <person name="Cros-Aarteil S."/>
            <person name="Calhoun S."/>
            <person name="Haridas S."/>
            <person name="Kuo A."/>
            <person name="Mondo S."/>
            <person name="Pangilinan J."/>
            <person name="Riley R."/>
            <person name="Labutti K."/>
            <person name="Andreopoulos B."/>
            <person name="Lipzen A."/>
            <person name="Chen C."/>
            <person name="Yanf M."/>
            <person name="Daum C."/>
            <person name="Ng V."/>
            <person name="Clum A."/>
            <person name="Steindorff A."/>
            <person name="Ohm R."/>
            <person name="Martin F."/>
            <person name="Silar P."/>
            <person name="Natvig D."/>
            <person name="Lalanne C."/>
            <person name="Gautier V."/>
            <person name="Ament-Velasquez S.L."/>
            <person name="Kruys A."/>
            <person name="Hutchinson M.I."/>
            <person name="Powell A.J."/>
            <person name="Barry K."/>
            <person name="Miller A.N."/>
            <person name="Grigoriev I.V."/>
            <person name="Debuchy R."/>
            <person name="Gladieux P."/>
            <person name="Thoren M.H."/>
            <person name="Johannesson H."/>
        </authorList>
    </citation>
    <scope>NUCLEOTIDE SEQUENCE</scope>
    <source>
        <strain evidence="1">CBS 540.89</strain>
    </source>
</reference>
<dbReference type="EMBL" id="JAUKTV010000013">
    <property type="protein sequence ID" value="KAK0718907.1"/>
    <property type="molecule type" value="Genomic_DNA"/>
</dbReference>
<proteinExistence type="predicted"/>
<accession>A0AA40AN63</accession>
<gene>
    <name evidence="1" type="ORF">B0T21DRAFT_374412</name>
</gene>
<dbReference type="AlphaFoldDB" id="A0AA40AN63"/>
<dbReference type="Proteomes" id="UP001172159">
    <property type="component" value="Unassembled WGS sequence"/>
</dbReference>
<protein>
    <submittedName>
        <fullName evidence="1">Uncharacterized protein</fullName>
    </submittedName>
</protein>
<sequence>MVLASEDSVLQEALYNSLHLRVLPTPLARKLTRAKSARLKAAKIVTARAPFARVISPIFPRPRLQYFKFLAWR</sequence>
<organism evidence="1 2">
    <name type="scientific">Apiosordaria backusii</name>
    <dbReference type="NCBI Taxonomy" id="314023"/>
    <lineage>
        <taxon>Eukaryota</taxon>
        <taxon>Fungi</taxon>
        <taxon>Dikarya</taxon>
        <taxon>Ascomycota</taxon>
        <taxon>Pezizomycotina</taxon>
        <taxon>Sordariomycetes</taxon>
        <taxon>Sordariomycetidae</taxon>
        <taxon>Sordariales</taxon>
        <taxon>Lasiosphaeriaceae</taxon>
        <taxon>Apiosordaria</taxon>
    </lineage>
</organism>
<comment type="caution">
    <text evidence="1">The sequence shown here is derived from an EMBL/GenBank/DDBJ whole genome shotgun (WGS) entry which is preliminary data.</text>
</comment>
<evidence type="ECO:0000313" key="2">
    <source>
        <dbReference type="Proteomes" id="UP001172159"/>
    </source>
</evidence>
<name>A0AA40AN63_9PEZI</name>